<dbReference type="EMBL" id="BMCP01000001">
    <property type="protein sequence ID" value="GGE32387.1"/>
    <property type="molecule type" value="Genomic_DNA"/>
</dbReference>
<dbReference type="RefSeq" id="WP_188408308.1">
    <property type="nucleotide sequence ID" value="NZ_BMCP01000001.1"/>
</dbReference>
<sequence length="133" mass="15034">MSIKTITDALERWEKGPARDASLKIVEYVSEHRNHVQLLTFKTLGNAVGVEVNNQVLLAAINILASPRIAALDIHAHYSDNDEEEIELDAREFAEVCRTGVFIHPYTGAEINDYQDRIYPFFVPSSNFLESND</sequence>
<reference evidence="1" key="1">
    <citation type="journal article" date="2014" name="Int. J. Syst. Evol. Microbiol.">
        <title>Complete genome sequence of Corynebacterium casei LMG S-19264T (=DSM 44701T), isolated from a smear-ripened cheese.</title>
        <authorList>
            <consortium name="US DOE Joint Genome Institute (JGI-PGF)"/>
            <person name="Walter F."/>
            <person name="Albersmeier A."/>
            <person name="Kalinowski J."/>
            <person name="Ruckert C."/>
        </authorList>
    </citation>
    <scope>NUCLEOTIDE SEQUENCE</scope>
    <source>
        <strain evidence="1">CCM 7684</strain>
    </source>
</reference>
<gene>
    <name evidence="1" type="ORF">GCM10007276_07060</name>
</gene>
<keyword evidence="2" id="KW-1185">Reference proteome</keyword>
<evidence type="ECO:0000313" key="1">
    <source>
        <dbReference type="EMBL" id="GGE32387.1"/>
    </source>
</evidence>
<dbReference type="Proteomes" id="UP000602745">
    <property type="component" value="Unassembled WGS sequence"/>
</dbReference>
<organism evidence="1 2">
    <name type="scientific">Agaricicola taiwanensis</name>
    <dbReference type="NCBI Taxonomy" id="591372"/>
    <lineage>
        <taxon>Bacteria</taxon>
        <taxon>Pseudomonadati</taxon>
        <taxon>Pseudomonadota</taxon>
        <taxon>Alphaproteobacteria</taxon>
        <taxon>Rhodobacterales</taxon>
        <taxon>Paracoccaceae</taxon>
        <taxon>Agaricicola</taxon>
    </lineage>
</organism>
<reference evidence="1" key="2">
    <citation type="submission" date="2020-09" db="EMBL/GenBank/DDBJ databases">
        <authorList>
            <person name="Sun Q."/>
            <person name="Sedlacek I."/>
        </authorList>
    </citation>
    <scope>NUCLEOTIDE SEQUENCE</scope>
    <source>
        <strain evidence="1">CCM 7684</strain>
    </source>
</reference>
<comment type="caution">
    <text evidence="1">The sequence shown here is derived from an EMBL/GenBank/DDBJ whole genome shotgun (WGS) entry which is preliminary data.</text>
</comment>
<name>A0A8J2VJP5_9RHOB</name>
<protein>
    <submittedName>
        <fullName evidence="1">Uncharacterized protein</fullName>
    </submittedName>
</protein>
<dbReference type="AlphaFoldDB" id="A0A8J2VJP5"/>
<proteinExistence type="predicted"/>
<accession>A0A8J2VJP5</accession>
<evidence type="ECO:0000313" key="2">
    <source>
        <dbReference type="Proteomes" id="UP000602745"/>
    </source>
</evidence>